<evidence type="ECO:0000313" key="4">
    <source>
        <dbReference type="EMBL" id="GAC69194.1"/>
    </source>
</evidence>
<gene>
    <name evidence="4" type="ORF">GS4_22_00260</name>
</gene>
<dbReference type="Gene3D" id="3.20.20.40">
    <property type="entry name" value="1, 4-beta cellobiohydrolase"/>
    <property type="match status" value="1"/>
</dbReference>
<evidence type="ECO:0000256" key="1">
    <source>
        <dbReference type="PIRSR" id="PIRSR001100-1"/>
    </source>
</evidence>
<dbReference type="Proteomes" id="UP000011666">
    <property type="component" value="Unassembled WGS sequence"/>
</dbReference>
<protein>
    <recommendedName>
        <fullName evidence="3">Glucanase</fullName>
        <ecNumber evidence="3">3.2.1.-</ecNumber>
    </recommendedName>
</protein>
<dbReference type="GO" id="GO:0030245">
    <property type="term" value="P:cellulose catabolic process"/>
    <property type="evidence" value="ECO:0007669"/>
    <property type="project" value="UniProtKB-KW"/>
</dbReference>
<dbReference type="EMBL" id="BANX01000022">
    <property type="protein sequence ID" value="GAC69194.1"/>
    <property type="molecule type" value="Genomic_DNA"/>
</dbReference>
<keyword evidence="3" id="KW-0378">Hydrolase</keyword>
<sequence>MRRLLLMLLVLVTSLIGSTIVACGAPAAPSIPGFAAADLGPGGLVNYPGPARIWTDRNPRDPRTPAIRRAIADHPAALWLTGNTDADVNHLRTAAQIADRTNGTIQLVLYNLPGRNDAIAPPNRAVVAAGYRSWVNRISAELGNRRAIVVVEPDALWFVDRQYKRDPRGRTERLDLIKYVTDRLSHQNRTRVYIEAGTSSGSVTPKRMAELLAAAGASADVGFAVNVSSFGPPTQIENYAQGIRNALRTSHRIANPRYLVDTSRNGNPRWDYTWCNPAGRQIGSLPRVVGGASGRDYNLWVKGPGDSDGPCGTAPFSVGGQFLPDVAAGMIARSGGR</sequence>
<dbReference type="PANTHER" id="PTHR34876:SF4">
    <property type="entry name" value="1,4-BETA-D-GLUCAN CELLOBIOHYDROLASE C-RELATED"/>
    <property type="match status" value="1"/>
</dbReference>
<dbReference type="STRING" id="1223545.GS4_22_00260"/>
<dbReference type="PROSITE" id="PS51257">
    <property type="entry name" value="PROKAR_LIPOPROTEIN"/>
    <property type="match status" value="1"/>
</dbReference>
<dbReference type="EC" id="3.2.1.-" evidence="3"/>
<comment type="caution">
    <text evidence="4">The sequence shown here is derived from an EMBL/GenBank/DDBJ whole genome shotgun (WGS) entry which is preliminary data.</text>
</comment>
<keyword evidence="3" id="KW-0624">Polysaccharide degradation</keyword>
<feature type="binding site" evidence="2">
    <location>
        <position position="274"/>
    </location>
    <ligand>
        <name>substrate</name>
    </ligand>
</feature>
<reference evidence="4 5" key="1">
    <citation type="submission" date="2013-01" db="EMBL/GenBank/DDBJ databases">
        <title>Whole genome shotgun sequence of Gordonia soli NBRC 108243.</title>
        <authorList>
            <person name="Isaki-Nakamura S."/>
            <person name="Hosoyama A."/>
            <person name="Tsuchikane K."/>
            <person name="Ando Y."/>
            <person name="Baba S."/>
            <person name="Ohji S."/>
            <person name="Hamada M."/>
            <person name="Tamura T."/>
            <person name="Yamazoe A."/>
            <person name="Yamazaki S."/>
            <person name="Fujita N."/>
        </authorList>
    </citation>
    <scope>NUCLEOTIDE SEQUENCE [LARGE SCALE GENOMIC DNA]</scope>
    <source>
        <strain evidence="4 5">NBRC 108243</strain>
    </source>
</reference>
<keyword evidence="3" id="KW-0136">Cellulose degradation</keyword>
<feature type="chain" id="PRO_5005139413" description="Glucanase" evidence="3">
    <location>
        <begin position="28"/>
        <end position="337"/>
    </location>
</feature>
<feature type="active site" description="Proton acceptor" evidence="1">
    <location>
        <position position="308"/>
    </location>
</feature>
<feature type="active site" description="Proton donor" evidence="1">
    <location>
        <position position="154"/>
    </location>
</feature>
<proteinExistence type="inferred from homology"/>
<name>M0QL86_9ACTN</name>
<comment type="similarity">
    <text evidence="3">Belongs to the glycosyl hydrolase family 6.</text>
</comment>
<organism evidence="4 5">
    <name type="scientific">Gordonia soli NBRC 108243</name>
    <dbReference type="NCBI Taxonomy" id="1223545"/>
    <lineage>
        <taxon>Bacteria</taxon>
        <taxon>Bacillati</taxon>
        <taxon>Actinomycetota</taxon>
        <taxon>Actinomycetes</taxon>
        <taxon>Mycobacteriales</taxon>
        <taxon>Gordoniaceae</taxon>
        <taxon>Gordonia</taxon>
    </lineage>
</organism>
<keyword evidence="3" id="KW-0119">Carbohydrate metabolism</keyword>
<dbReference type="SUPFAM" id="SSF51989">
    <property type="entry name" value="Glycosyl hydrolases family 6, cellulases"/>
    <property type="match status" value="1"/>
</dbReference>
<dbReference type="GO" id="GO:0004553">
    <property type="term" value="F:hydrolase activity, hydrolyzing O-glycosyl compounds"/>
    <property type="evidence" value="ECO:0007669"/>
    <property type="project" value="InterPro"/>
</dbReference>
<dbReference type="OrthoDB" id="309899at2"/>
<dbReference type="PANTHER" id="PTHR34876">
    <property type="match status" value="1"/>
</dbReference>
<keyword evidence="5" id="KW-1185">Reference proteome</keyword>
<dbReference type="InterPro" id="IPR016288">
    <property type="entry name" value="Beta_cellobiohydrolase"/>
</dbReference>
<evidence type="ECO:0000256" key="2">
    <source>
        <dbReference type="PIRSR" id="PIRSR001100-2"/>
    </source>
</evidence>
<feature type="binding site" evidence="2">
    <location>
        <position position="79"/>
    </location>
    <ligand>
        <name>substrate</name>
    </ligand>
</feature>
<feature type="signal peptide" evidence="3">
    <location>
        <begin position="1"/>
        <end position="27"/>
    </location>
</feature>
<accession>M0QL86</accession>
<dbReference type="RefSeq" id="WP_007621999.1">
    <property type="nucleotide sequence ID" value="NZ_BANX01000022.1"/>
</dbReference>
<keyword evidence="3" id="KW-0326">Glycosidase</keyword>
<evidence type="ECO:0000256" key="3">
    <source>
        <dbReference type="RuleBase" id="RU361186"/>
    </source>
</evidence>
<evidence type="ECO:0000313" key="5">
    <source>
        <dbReference type="Proteomes" id="UP000011666"/>
    </source>
</evidence>
<keyword evidence="3" id="KW-0732">Signal</keyword>
<feature type="binding site" evidence="2">
    <location>
        <position position="302"/>
    </location>
    <ligand>
        <name>substrate</name>
    </ligand>
</feature>
<dbReference type="AlphaFoldDB" id="M0QL86"/>
<dbReference type="PRINTS" id="PR00733">
    <property type="entry name" value="GLHYDRLASE6"/>
</dbReference>
<dbReference type="InterPro" id="IPR036434">
    <property type="entry name" value="Beta_cellobiohydrolase_sf"/>
</dbReference>
<dbReference type="eggNOG" id="COG5297">
    <property type="taxonomic scope" value="Bacteria"/>
</dbReference>
<dbReference type="PIRSF" id="PIRSF001100">
    <property type="entry name" value="Beta_cellobiohydrolase"/>
    <property type="match status" value="1"/>
</dbReference>
<dbReference type="Pfam" id="PF01341">
    <property type="entry name" value="Glyco_hydro_6"/>
    <property type="match status" value="1"/>
</dbReference>